<dbReference type="InterPro" id="IPR006645">
    <property type="entry name" value="NGN-like_dom"/>
</dbReference>
<dbReference type="Pfam" id="PF03439">
    <property type="entry name" value="Spt5-NGN"/>
    <property type="match status" value="1"/>
</dbReference>
<dbReference type="SMART" id="SM00738">
    <property type="entry name" value="NGN"/>
    <property type="match status" value="1"/>
</dbReference>
<comment type="subunit">
    <text evidence="4">Heterodimer composed of Spt4 and Spt5. Interacts with RNA polymerase (RNAP).</text>
</comment>
<dbReference type="Proteomes" id="UP000509448">
    <property type="component" value="Chromosome"/>
</dbReference>
<dbReference type="InterPro" id="IPR005824">
    <property type="entry name" value="KOW"/>
</dbReference>
<evidence type="ECO:0000259" key="7">
    <source>
        <dbReference type="SMART" id="SM00739"/>
    </source>
</evidence>
<dbReference type="HAMAP" id="MF_00950">
    <property type="entry name" value="Spt5_arch"/>
    <property type="match status" value="1"/>
</dbReference>
<dbReference type="InterPro" id="IPR014722">
    <property type="entry name" value="Rib_uL2_dom2"/>
</dbReference>
<dbReference type="RefSeq" id="WP_174449136.1">
    <property type="nucleotide sequence ID" value="NZ_AP018732.1"/>
</dbReference>
<dbReference type="OrthoDB" id="371863at2157"/>
<accession>A0A4P2VII1</accession>
<comment type="function">
    <text evidence="4">Stimulates transcription elongation.</text>
</comment>
<dbReference type="CDD" id="cd09887">
    <property type="entry name" value="NGN_Arch"/>
    <property type="match status" value="1"/>
</dbReference>
<comment type="similarity">
    <text evidence="4">Belongs to the archaeal Spt5 family.</text>
</comment>
<gene>
    <name evidence="4" type="primary">spt5</name>
    <name evidence="8" type="ORF">NAS2_1585</name>
</gene>
<dbReference type="CDD" id="cd06091">
    <property type="entry name" value="KOW_NusG"/>
    <property type="match status" value="1"/>
</dbReference>
<keyword evidence="3 4" id="KW-0804">Transcription</keyword>
<comment type="similarity">
    <text evidence="1">Belongs to the SPT5 family.</text>
</comment>
<feature type="domain" description="KOW" evidence="7">
    <location>
        <begin position="100"/>
        <end position="127"/>
    </location>
</feature>
<keyword evidence="2 4" id="KW-0805">Transcription regulation</keyword>
<sequence length="156" mass="17000">MSDSGSAGARGTQLFAVKVVSGQENNVARLIATRVQLRGLNVYSVLVLPRARGYVVLEADGIESVNDAISGIKNVKSVVPGMLRIDDVKPMLTMRKEEVKLDAGDLVEVISGPFKGMKARVVRFEEGKKEATVNLVDVPYQLQVTVDANYLRKVQQ</sequence>
<evidence type="ECO:0000256" key="5">
    <source>
        <dbReference type="NCBIfam" id="TIGR00405"/>
    </source>
</evidence>
<dbReference type="InterPro" id="IPR011590">
    <property type="entry name" value="Spt5_arc"/>
</dbReference>
<keyword evidence="9" id="KW-1185">Reference proteome</keyword>
<evidence type="ECO:0000256" key="3">
    <source>
        <dbReference type="ARBA" id="ARBA00023163"/>
    </source>
</evidence>
<dbReference type="InterPro" id="IPR008991">
    <property type="entry name" value="Translation_prot_SH3-like_sf"/>
</dbReference>
<dbReference type="Gene3D" id="3.30.70.940">
    <property type="entry name" value="NusG, N-terminal domain"/>
    <property type="match status" value="1"/>
</dbReference>
<dbReference type="GO" id="GO:0003746">
    <property type="term" value="F:translation elongation factor activity"/>
    <property type="evidence" value="ECO:0007669"/>
    <property type="project" value="InterPro"/>
</dbReference>
<proteinExistence type="inferred from homology"/>
<evidence type="ECO:0000313" key="9">
    <source>
        <dbReference type="Proteomes" id="UP000509448"/>
    </source>
</evidence>
<organism evidence="8 9">
    <name type="scientific">Conexivisphaera calida</name>
    <dbReference type="NCBI Taxonomy" id="1874277"/>
    <lineage>
        <taxon>Archaea</taxon>
        <taxon>Nitrososphaerota</taxon>
        <taxon>Conexivisphaeria</taxon>
        <taxon>Conexivisphaerales</taxon>
        <taxon>Conexivisphaeraceae</taxon>
        <taxon>Conexivisphaera</taxon>
    </lineage>
</organism>
<protein>
    <recommendedName>
        <fullName evidence="4 5">Transcription elongation factor Spt5</fullName>
    </recommendedName>
</protein>
<dbReference type="InterPro" id="IPR005100">
    <property type="entry name" value="NGN-domain"/>
</dbReference>
<name>A0A4P2VII1_9ARCH</name>
<dbReference type="KEGG" id="ccai:NAS2_1585"/>
<evidence type="ECO:0000259" key="6">
    <source>
        <dbReference type="SMART" id="SM00738"/>
    </source>
</evidence>
<dbReference type="InterPro" id="IPR005825">
    <property type="entry name" value="Ribosomal_uL24_CS"/>
</dbReference>
<reference evidence="8 9" key="1">
    <citation type="journal article" date="2019" name="ISME J.">
        <title>Isolation and characterization of a thermophilic sulfur- and iron-reducing thaumarchaeote from a terrestrial acidic hot spring.</title>
        <authorList>
            <person name="Kato S."/>
            <person name="Itoh T."/>
            <person name="Yuki M."/>
            <person name="Nagamori M."/>
            <person name="Ohnishi M."/>
            <person name="Uematsu K."/>
            <person name="Suzuki K."/>
            <person name="Takashina T."/>
            <person name="Ohkuma M."/>
        </authorList>
    </citation>
    <scope>NUCLEOTIDE SEQUENCE [LARGE SCALE GENOMIC DNA]</scope>
    <source>
        <strain evidence="8 9">NAS-02</strain>
    </source>
</reference>
<dbReference type="GeneID" id="55585394"/>
<dbReference type="SMART" id="SM00739">
    <property type="entry name" value="KOW"/>
    <property type="match status" value="1"/>
</dbReference>
<evidence type="ECO:0000256" key="4">
    <source>
        <dbReference type="HAMAP-Rule" id="MF_00950"/>
    </source>
</evidence>
<dbReference type="GO" id="GO:0003735">
    <property type="term" value="F:structural constituent of ribosome"/>
    <property type="evidence" value="ECO:0007669"/>
    <property type="project" value="InterPro"/>
</dbReference>
<dbReference type="Gene3D" id="2.30.30.30">
    <property type="match status" value="1"/>
</dbReference>
<evidence type="ECO:0000256" key="1">
    <source>
        <dbReference type="ARBA" id="ARBA00006956"/>
    </source>
</evidence>
<dbReference type="GO" id="GO:0006354">
    <property type="term" value="P:DNA-templated transcription elongation"/>
    <property type="evidence" value="ECO:0007669"/>
    <property type="project" value="InterPro"/>
</dbReference>
<evidence type="ECO:0000313" key="8">
    <source>
        <dbReference type="EMBL" id="BBE42962.1"/>
    </source>
</evidence>
<dbReference type="GO" id="GO:0006355">
    <property type="term" value="P:regulation of DNA-templated transcription"/>
    <property type="evidence" value="ECO:0007669"/>
    <property type="project" value="UniProtKB-UniRule"/>
</dbReference>
<dbReference type="InterPro" id="IPR036735">
    <property type="entry name" value="NGN_dom_sf"/>
</dbReference>
<dbReference type="NCBIfam" id="TIGR00405">
    <property type="entry name" value="KOW_elon_Spt5"/>
    <property type="match status" value="1"/>
</dbReference>
<dbReference type="EMBL" id="AP018732">
    <property type="protein sequence ID" value="BBE42962.1"/>
    <property type="molecule type" value="Genomic_DNA"/>
</dbReference>
<dbReference type="AlphaFoldDB" id="A0A4P2VII1"/>
<feature type="domain" description="NusG-like N-terminal" evidence="6">
    <location>
        <begin position="11"/>
        <end position="95"/>
    </location>
</feature>
<dbReference type="PROSITE" id="PS01108">
    <property type="entry name" value="RIBOSOMAL_L24"/>
    <property type="match status" value="1"/>
</dbReference>
<evidence type="ECO:0000256" key="2">
    <source>
        <dbReference type="ARBA" id="ARBA00023015"/>
    </source>
</evidence>
<dbReference type="SUPFAM" id="SSF50104">
    <property type="entry name" value="Translation proteins SH3-like domain"/>
    <property type="match status" value="1"/>
</dbReference>
<dbReference type="Pfam" id="PF00467">
    <property type="entry name" value="KOW"/>
    <property type="match status" value="1"/>
</dbReference>
<dbReference type="GO" id="GO:0005840">
    <property type="term" value="C:ribosome"/>
    <property type="evidence" value="ECO:0007669"/>
    <property type="project" value="InterPro"/>
</dbReference>